<dbReference type="Proteomes" id="UP000032266">
    <property type="component" value="Chromosome"/>
</dbReference>
<keyword evidence="5 10" id="KW-0812">Transmembrane</keyword>
<evidence type="ECO:0000256" key="10">
    <source>
        <dbReference type="HAMAP-Rule" id="MF_00462"/>
    </source>
</evidence>
<dbReference type="GO" id="GO:0055085">
    <property type="term" value="P:transmembrane transport"/>
    <property type="evidence" value="ECO:0007669"/>
    <property type="project" value="InterPro"/>
</dbReference>
<dbReference type="OrthoDB" id="9776359at2"/>
<comment type="function">
    <text evidence="10">Part of a membrane-bound complex that couples electron transfer with translocation of ions across the membrane.</text>
</comment>
<feature type="transmembrane region" description="Helical" evidence="10">
    <location>
        <begin position="236"/>
        <end position="254"/>
    </location>
</feature>
<evidence type="ECO:0000256" key="6">
    <source>
        <dbReference type="ARBA" id="ARBA00022967"/>
    </source>
</evidence>
<dbReference type="AlphaFoldDB" id="A0A0C5VIH8"/>
<dbReference type="EC" id="7.-.-.-" evidence="10"/>
<evidence type="ECO:0000256" key="3">
    <source>
        <dbReference type="ARBA" id="ARBA00022630"/>
    </source>
</evidence>
<evidence type="ECO:0000256" key="5">
    <source>
        <dbReference type="ARBA" id="ARBA00022692"/>
    </source>
</evidence>
<dbReference type="NCBIfam" id="TIGR01946">
    <property type="entry name" value="rnfD"/>
    <property type="match status" value="1"/>
</dbReference>
<dbReference type="HAMAP" id="MF_00462">
    <property type="entry name" value="RsxD_RnfD"/>
    <property type="match status" value="1"/>
</dbReference>
<dbReference type="GO" id="GO:0005886">
    <property type="term" value="C:plasma membrane"/>
    <property type="evidence" value="ECO:0007669"/>
    <property type="project" value="UniProtKB-SubCell"/>
</dbReference>
<evidence type="ECO:0000313" key="11">
    <source>
        <dbReference type="EMBL" id="AJQ94071.1"/>
    </source>
</evidence>
<keyword evidence="2 10" id="KW-0597">Phosphoprotein</keyword>
<evidence type="ECO:0000256" key="9">
    <source>
        <dbReference type="ARBA" id="ARBA00023136"/>
    </source>
</evidence>
<dbReference type="RefSeq" id="WP_044616676.1">
    <property type="nucleotide sequence ID" value="NZ_CP007142.1"/>
</dbReference>
<dbReference type="InterPro" id="IPR011303">
    <property type="entry name" value="RnfD_bac"/>
</dbReference>
<comment type="subcellular location">
    <subcellularLocation>
        <location evidence="10">Cell inner membrane</location>
        <topology evidence="10">Multi-pass membrane protein</topology>
    </subcellularLocation>
</comment>
<dbReference type="STRING" id="1445510.YC6258_02027"/>
<reference evidence="11 12" key="1">
    <citation type="submission" date="2014-01" db="EMBL/GenBank/DDBJ databases">
        <title>Full genme sequencing of cellulolytic bacterium Gynuella sunshinyii YC6258T gen. nov., sp. nov.</title>
        <authorList>
            <person name="Khan H."/>
            <person name="Chung E.J."/>
            <person name="Chung Y.R."/>
        </authorList>
    </citation>
    <scope>NUCLEOTIDE SEQUENCE [LARGE SCALE GENOMIC DNA]</scope>
    <source>
        <strain evidence="11 12">YC6258</strain>
    </source>
</reference>
<name>A0A0C5VIH8_9GAMM</name>
<protein>
    <recommendedName>
        <fullName evidence="10">Ion-translocating oxidoreductase complex subunit D</fullName>
        <ecNumber evidence="10">7.-.-.-</ecNumber>
    </recommendedName>
    <alternativeName>
        <fullName evidence="10">Rnf electron transport complex subunit D</fullName>
    </alternativeName>
</protein>
<dbReference type="GO" id="GO:0022900">
    <property type="term" value="P:electron transport chain"/>
    <property type="evidence" value="ECO:0007669"/>
    <property type="project" value="UniProtKB-UniRule"/>
</dbReference>
<dbReference type="Pfam" id="PF03116">
    <property type="entry name" value="NQR2_RnfD_RnfE"/>
    <property type="match status" value="1"/>
</dbReference>
<feature type="transmembrane region" description="Helical" evidence="10">
    <location>
        <begin position="21"/>
        <end position="40"/>
    </location>
</feature>
<keyword evidence="10" id="KW-0997">Cell inner membrane</keyword>
<comment type="caution">
    <text evidence="10">Lacks conserved residue(s) required for the propagation of feature annotation.</text>
</comment>
<proteinExistence type="inferred from homology"/>
<keyword evidence="8 10" id="KW-1133">Transmembrane helix</keyword>
<accession>A0A0C5VIH8</accession>
<feature type="transmembrane region" description="Helical" evidence="10">
    <location>
        <begin position="46"/>
        <end position="63"/>
    </location>
</feature>
<keyword evidence="12" id="KW-1185">Reference proteome</keyword>
<keyword evidence="3 10" id="KW-0285">Flavoprotein</keyword>
<comment type="cofactor">
    <cofactor evidence="10">
        <name>FMN</name>
        <dbReference type="ChEBI" id="CHEBI:58210"/>
    </cofactor>
</comment>
<feature type="modified residue" description="FMN phosphoryl threonine" evidence="10">
    <location>
        <position position="177"/>
    </location>
</feature>
<dbReference type="KEGG" id="gsn:YC6258_02027"/>
<keyword evidence="11" id="KW-0830">Ubiquinone</keyword>
<comment type="subunit">
    <text evidence="10">The complex is composed of six subunits: RnfA, RnfB, RnfC, RnfD, RnfE and RnfG.</text>
</comment>
<dbReference type="PATRIC" id="fig|1445510.3.peg.1983"/>
<feature type="transmembrane region" description="Helical" evidence="10">
    <location>
        <begin position="70"/>
        <end position="87"/>
    </location>
</feature>
<dbReference type="EMBL" id="CP007142">
    <property type="protein sequence ID" value="AJQ94071.1"/>
    <property type="molecule type" value="Genomic_DNA"/>
</dbReference>
<dbReference type="PANTHER" id="PTHR30578:SF0">
    <property type="entry name" value="ION-TRANSLOCATING OXIDOREDUCTASE COMPLEX SUBUNIT D"/>
    <property type="match status" value="1"/>
</dbReference>
<organism evidence="11 12">
    <name type="scientific">Gynuella sunshinyii YC6258</name>
    <dbReference type="NCBI Taxonomy" id="1445510"/>
    <lineage>
        <taxon>Bacteria</taxon>
        <taxon>Pseudomonadati</taxon>
        <taxon>Pseudomonadota</taxon>
        <taxon>Gammaproteobacteria</taxon>
        <taxon>Oceanospirillales</taxon>
        <taxon>Saccharospirillaceae</taxon>
        <taxon>Gynuella</taxon>
    </lineage>
</organism>
<dbReference type="InterPro" id="IPR004338">
    <property type="entry name" value="NqrB/RnfD"/>
</dbReference>
<feature type="transmembrane region" description="Helical" evidence="10">
    <location>
        <begin position="206"/>
        <end position="229"/>
    </location>
</feature>
<gene>
    <name evidence="10" type="primary">rnfD</name>
    <name evidence="11" type="ORF">YC6258_02027</name>
</gene>
<evidence type="ECO:0000256" key="4">
    <source>
        <dbReference type="ARBA" id="ARBA00022643"/>
    </source>
</evidence>
<keyword evidence="10" id="KW-1003">Cell membrane</keyword>
<sequence>MTIVNLVSAPHAHDRSSINRIMAHVCLALVPGTVFCFYLFGWPAINLWLFSVATAIGTEYIMLRLRHQSATRLLDWSALLTGWLLALCLPPWAPWWIAVFGSVFAVSIGKHLYGGLGQNLFNPAMLARTALLISFPVPMTTWAHATPIFSSDAPGFWHGLQITLGLLPVADGMTGATALGALKTALTQSIPAQQTLQQFSLYSSGLGLTSGSMGETSALLMLIGGIWLLLVRVISWHIPVTMLATVVALATFFHHLNPALYPPATFHLLSGGLMLGAFFIATDPVTSPAGKGAQTIFAAGCGGLTFLIRTWGGYPEAVAFSVLMMNALTPLLDQYLRPRIYGRRRGGRPLTQRQKR</sequence>
<comment type="similarity">
    <text evidence="10">Belongs to the NqrB/RnfD family.</text>
</comment>
<keyword evidence="6 10" id="KW-1278">Translocase</keyword>
<dbReference type="PANTHER" id="PTHR30578">
    <property type="entry name" value="ELECTRON TRANSPORT COMPLEX PROTEIN RNFD"/>
    <property type="match status" value="1"/>
</dbReference>
<evidence type="ECO:0000256" key="2">
    <source>
        <dbReference type="ARBA" id="ARBA00022553"/>
    </source>
</evidence>
<evidence type="ECO:0000256" key="8">
    <source>
        <dbReference type="ARBA" id="ARBA00022989"/>
    </source>
</evidence>
<evidence type="ECO:0000256" key="7">
    <source>
        <dbReference type="ARBA" id="ARBA00022982"/>
    </source>
</evidence>
<dbReference type="HOGENOM" id="CLU_042020_1_0_6"/>
<keyword evidence="1 10" id="KW-0813">Transport</keyword>
<evidence type="ECO:0000256" key="1">
    <source>
        <dbReference type="ARBA" id="ARBA00022448"/>
    </source>
</evidence>
<keyword evidence="4 10" id="KW-0288">FMN</keyword>
<evidence type="ECO:0000313" key="12">
    <source>
        <dbReference type="Proteomes" id="UP000032266"/>
    </source>
</evidence>
<feature type="transmembrane region" description="Helical" evidence="10">
    <location>
        <begin position="260"/>
        <end position="281"/>
    </location>
</feature>
<keyword evidence="9 10" id="KW-0472">Membrane</keyword>
<keyword evidence="7 10" id="KW-0249">Electron transport</keyword>